<name>A0AAN7SUH8_9EURO</name>
<accession>A0AAN7SUH8</accession>
<organism evidence="2 3">
    <name type="scientific">Lithohypha guttulata</name>
    <dbReference type="NCBI Taxonomy" id="1690604"/>
    <lineage>
        <taxon>Eukaryota</taxon>
        <taxon>Fungi</taxon>
        <taxon>Dikarya</taxon>
        <taxon>Ascomycota</taxon>
        <taxon>Pezizomycotina</taxon>
        <taxon>Eurotiomycetes</taxon>
        <taxon>Chaetothyriomycetidae</taxon>
        <taxon>Chaetothyriales</taxon>
        <taxon>Trichomeriaceae</taxon>
        <taxon>Lithohypha</taxon>
    </lineage>
</organism>
<feature type="region of interest" description="Disordered" evidence="1">
    <location>
        <begin position="159"/>
        <end position="234"/>
    </location>
</feature>
<dbReference type="Pfam" id="PF04681">
    <property type="entry name" value="Bys1"/>
    <property type="match status" value="1"/>
</dbReference>
<dbReference type="InterPro" id="IPR006771">
    <property type="entry name" value="CetA-like"/>
</dbReference>
<dbReference type="Proteomes" id="UP001309876">
    <property type="component" value="Unassembled WGS sequence"/>
</dbReference>
<dbReference type="InterPro" id="IPR037176">
    <property type="entry name" value="Osmotin/thaumatin-like_sf"/>
</dbReference>
<protein>
    <submittedName>
        <fullName evidence="2">Uncharacterized protein</fullName>
    </submittedName>
</protein>
<reference evidence="2 3" key="1">
    <citation type="submission" date="2023-08" db="EMBL/GenBank/DDBJ databases">
        <title>Black Yeasts Isolated from many extreme environments.</title>
        <authorList>
            <person name="Coleine C."/>
            <person name="Stajich J.E."/>
            <person name="Selbmann L."/>
        </authorList>
    </citation>
    <scope>NUCLEOTIDE SEQUENCE [LARGE SCALE GENOMIC DNA]</scope>
    <source>
        <strain evidence="2 3">CCFEE 5910</strain>
    </source>
</reference>
<proteinExistence type="predicted"/>
<dbReference type="EMBL" id="JAVRRJ010000008">
    <property type="protein sequence ID" value="KAK5081981.1"/>
    <property type="molecule type" value="Genomic_DNA"/>
</dbReference>
<feature type="compositionally biased region" description="Basic residues" evidence="1">
    <location>
        <begin position="217"/>
        <end position="234"/>
    </location>
</feature>
<comment type="caution">
    <text evidence="2">The sequence shown here is derived from an EMBL/GenBank/DDBJ whole genome shotgun (WGS) entry which is preliminary data.</text>
</comment>
<evidence type="ECO:0000313" key="2">
    <source>
        <dbReference type="EMBL" id="KAK5081981.1"/>
    </source>
</evidence>
<dbReference type="PANTHER" id="PTHR36195">
    <property type="entry name" value="DOMAIN PROTEIN, PUTATIVE (AFU_ORTHOLOGUE AFUA_5G01990)-RELATED-RELATED"/>
    <property type="match status" value="1"/>
</dbReference>
<keyword evidence="3" id="KW-1185">Reference proteome</keyword>
<dbReference type="PANTHER" id="PTHR36195:SF6">
    <property type="entry name" value="SECRETED THAUMATIN-LIKE PROTEIN CALA"/>
    <property type="match status" value="1"/>
</dbReference>
<dbReference type="AlphaFoldDB" id="A0AAN7SUH8"/>
<sequence>MPNFLHIFFYLDCTAIVKNNCGSTVYFASIKQSVHAAFQPLPAGGYSESYNLDNVGISIKLSPNANGAPVTQFEYTWTKGNKMVAYDISNIDGNPFAMQGMSLAPSIATPDAFPSCVTVDCPAGQDYCDAAYNLPDDVRTKVCPDNADLIFTLCPGGGSAAPPSNSAAPPASSATDSDDTPAPSTSAVQQPSQAPTKATTPAASPTAAATSTGWTRTRTRGGHQRRRGHYQHFD</sequence>
<dbReference type="SUPFAM" id="SSF49870">
    <property type="entry name" value="Osmotin, thaumatin-like protein"/>
    <property type="match status" value="1"/>
</dbReference>
<feature type="compositionally biased region" description="Low complexity" evidence="1">
    <location>
        <begin position="160"/>
        <end position="216"/>
    </location>
</feature>
<gene>
    <name evidence="2" type="ORF">LTR05_007123</name>
</gene>
<evidence type="ECO:0000256" key="1">
    <source>
        <dbReference type="SAM" id="MobiDB-lite"/>
    </source>
</evidence>
<evidence type="ECO:0000313" key="3">
    <source>
        <dbReference type="Proteomes" id="UP001309876"/>
    </source>
</evidence>